<dbReference type="InterPro" id="IPR001810">
    <property type="entry name" value="F-box_dom"/>
</dbReference>
<name>A0ABD3RHT7_9LAMI</name>
<dbReference type="InterPro" id="IPR050796">
    <property type="entry name" value="SCF_F-box_component"/>
</dbReference>
<feature type="domain" description="F-box" evidence="1">
    <location>
        <begin position="12"/>
        <end position="58"/>
    </location>
</feature>
<dbReference type="Pfam" id="PF07734">
    <property type="entry name" value="FBA_1"/>
    <property type="match status" value="1"/>
</dbReference>
<comment type="caution">
    <text evidence="3">The sequence shown here is derived from an EMBL/GenBank/DDBJ whole genome shotgun (WGS) entry which is preliminary data.</text>
</comment>
<sequence length="399" mass="46229">MNLWPSSFGSETIIGLELPEDVMIQILVCLPVKSIVRFRCVSKSWCALLKSASFINKHILSQRGRDVLLVRRCLFPPQKDGDILSFHDPDSPTLEEVSPNLPIPFLKDIRGRYHRSYVTECVFILGPCNGLVCIFYGEFIILCNPALREFKWVPPCPFVCPQGCFFSIRGWGFGNTSDNNNFKVVLLQSVDPEVCSKPHIMVNLYQLTTNSWKQIDVGNTIQLEEVNGLDYLQLFFNGACHWDAKHDGMDSAYAAILCFDVNTEVFRWLDYPDTSTETETETGDYWRSLFVINECLAVVWYVHWEEGRPIYIWVMKEYGVKESWSKQFVIGPFVDYLYPFLAWKNDWLLLDKAEKHNIHQLVSYSFNTNQLKKYPLYGKAVTFRALIYKESLFSLHQVI</sequence>
<dbReference type="InterPro" id="IPR036047">
    <property type="entry name" value="F-box-like_dom_sf"/>
</dbReference>
<proteinExistence type="predicted"/>
<dbReference type="NCBIfam" id="TIGR01640">
    <property type="entry name" value="F_box_assoc_1"/>
    <property type="match status" value="1"/>
</dbReference>
<dbReference type="Pfam" id="PF00646">
    <property type="entry name" value="F-box"/>
    <property type="match status" value="1"/>
</dbReference>
<gene>
    <name evidence="2" type="ORF">ACJIZ3_013834</name>
    <name evidence="3" type="ORF">ACJIZ3_013835</name>
</gene>
<dbReference type="SUPFAM" id="SSF81383">
    <property type="entry name" value="F-box domain"/>
    <property type="match status" value="1"/>
</dbReference>
<dbReference type="EMBL" id="JBJXBP010000008">
    <property type="protein sequence ID" value="KAL3812566.1"/>
    <property type="molecule type" value="Genomic_DNA"/>
</dbReference>
<organism evidence="3 4">
    <name type="scientific">Penstemon smallii</name>
    <dbReference type="NCBI Taxonomy" id="265156"/>
    <lineage>
        <taxon>Eukaryota</taxon>
        <taxon>Viridiplantae</taxon>
        <taxon>Streptophyta</taxon>
        <taxon>Embryophyta</taxon>
        <taxon>Tracheophyta</taxon>
        <taxon>Spermatophyta</taxon>
        <taxon>Magnoliopsida</taxon>
        <taxon>eudicotyledons</taxon>
        <taxon>Gunneridae</taxon>
        <taxon>Pentapetalae</taxon>
        <taxon>asterids</taxon>
        <taxon>lamiids</taxon>
        <taxon>Lamiales</taxon>
        <taxon>Plantaginaceae</taxon>
        <taxon>Cheloneae</taxon>
        <taxon>Penstemon</taxon>
    </lineage>
</organism>
<evidence type="ECO:0000313" key="3">
    <source>
        <dbReference type="EMBL" id="KAL3812567.1"/>
    </source>
</evidence>
<dbReference type="PANTHER" id="PTHR31672:SF13">
    <property type="entry name" value="F-BOX PROTEIN CPR30-LIKE"/>
    <property type="match status" value="1"/>
</dbReference>
<keyword evidence="4" id="KW-1185">Reference proteome</keyword>
<dbReference type="CDD" id="cd22157">
    <property type="entry name" value="F-box_AtFBW1-like"/>
    <property type="match status" value="1"/>
</dbReference>
<evidence type="ECO:0000313" key="4">
    <source>
        <dbReference type="Proteomes" id="UP001634393"/>
    </source>
</evidence>
<dbReference type="PROSITE" id="PS50181">
    <property type="entry name" value="FBOX"/>
    <property type="match status" value="1"/>
</dbReference>
<protein>
    <recommendedName>
        <fullName evidence="1">F-box domain-containing protein</fullName>
    </recommendedName>
</protein>
<dbReference type="SMART" id="SM00256">
    <property type="entry name" value="FBOX"/>
    <property type="match status" value="1"/>
</dbReference>
<evidence type="ECO:0000313" key="2">
    <source>
        <dbReference type="EMBL" id="KAL3812566.1"/>
    </source>
</evidence>
<dbReference type="InterPro" id="IPR017451">
    <property type="entry name" value="F-box-assoc_interact_dom"/>
</dbReference>
<dbReference type="PANTHER" id="PTHR31672">
    <property type="entry name" value="BNACNNG10540D PROTEIN"/>
    <property type="match status" value="1"/>
</dbReference>
<dbReference type="Proteomes" id="UP001634393">
    <property type="component" value="Unassembled WGS sequence"/>
</dbReference>
<evidence type="ECO:0000259" key="1">
    <source>
        <dbReference type="PROSITE" id="PS50181"/>
    </source>
</evidence>
<dbReference type="EMBL" id="JBJXBP010000008">
    <property type="protein sequence ID" value="KAL3812567.1"/>
    <property type="molecule type" value="Genomic_DNA"/>
</dbReference>
<dbReference type="Gene3D" id="1.20.1280.50">
    <property type="match status" value="1"/>
</dbReference>
<reference evidence="3 4" key="1">
    <citation type="submission" date="2024-12" db="EMBL/GenBank/DDBJ databases">
        <title>The unique morphological basis and parallel evolutionary history of personate flowers in Penstemon.</title>
        <authorList>
            <person name="Depatie T.H."/>
            <person name="Wessinger C.A."/>
        </authorList>
    </citation>
    <scope>NUCLEOTIDE SEQUENCE [LARGE SCALE GENOMIC DNA]</scope>
    <source>
        <strain evidence="3">WTNN_2</strain>
        <tissue evidence="3">Leaf</tissue>
    </source>
</reference>
<accession>A0ABD3RHT7</accession>
<dbReference type="AlphaFoldDB" id="A0ABD3RHT7"/>
<dbReference type="InterPro" id="IPR006527">
    <property type="entry name" value="F-box-assoc_dom_typ1"/>
</dbReference>